<reference evidence="1" key="1">
    <citation type="submission" date="2022-10" db="EMBL/GenBank/DDBJ databases">
        <authorList>
            <person name="Chen Y."/>
            <person name="Dougan E. K."/>
            <person name="Chan C."/>
            <person name="Rhodes N."/>
            <person name="Thang M."/>
        </authorList>
    </citation>
    <scope>NUCLEOTIDE SEQUENCE</scope>
</reference>
<proteinExistence type="predicted"/>
<keyword evidence="3" id="KW-1185">Reference proteome</keyword>
<name>A0A9P1D3Z5_9DINO</name>
<dbReference type="EMBL" id="CAMXCT020003264">
    <property type="protein sequence ID" value="CAL1156784.1"/>
    <property type="molecule type" value="Genomic_DNA"/>
</dbReference>
<evidence type="ECO:0000313" key="1">
    <source>
        <dbReference type="EMBL" id="CAI4003409.1"/>
    </source>
</evidence>
<comment type="caution">
    <text evidence="1">The sequence shown here is derived from an EMBL/GenBank/DDBJ whole genome shotgun (WGS) entry which is preliminary data.</text>
</comment>
<reference evidence="2 3" key="2">
    <citation type="submission" date="2024-05" db="EMBL/GenBank/DDBJ databases">
        <authorList>
            <person name="Chen Y."/>
            <person name="Shah S."/>
            <person name="Dougan E. K."/>
            <person name="Thang M."/>
            <person name="Chan C."/>
        </authorList>
    </citation>
    <scope>NUCLEOTIDE SEQUENCE [LARGE SCALE GENOMIC DNA]</scope>
</reference>
<gene>
    <name evidence="1" type="ORF">C1SCF055_LOCUS29281</name>
</gene>
<sequence>FLPNHWWHQFEQPFEQTASLNVWSYEAPDTPPVSLRDKRMRGIAIQNFMEAKMVELFKNKAGVLLKVLADPAKRASKKGAQEKLLQKANASLFETAENGRRWVDRTFGTSGVLESSARLVERFLELHRYLPRLSGWKPGQEWDMSALVPLEDHLAARCQPAARTATFASVCYTK</sequence>
<evidence type="ECO:0000313" key="3">
    <source>
        <dbReference type="Proteomes" id="UP001152797"/>
    </source>
</evidence>
<dbReference type="AlphaFoldDB" id="A0A9P1D3Z5"/>
<organism evidence="1">
    <name type="scientific">Cladocopium goreaui</name>
    <dbReference type="NCBI Taxonomy" id="2562237"/>
    <lineage>
        <taxon>Eukaryota</taxon>
        <taxon>Sar</taxon>
        <taxon>Alveolata</taxon>
        <taxon>Dinophyceae</taxon>
        <taxon>Suessiales</taxon>
        <taxon>Symbiodiniaceae</taxon>
        <taxon>Cladocopium</taxon>
    </lineage>
</organism>
<protein>
    <submittedName>
        <fullName evidence="2">Hypoxia-inducible factor 1-alpha inhibitor</fullName>
    </submittedName>
</protein>
<dbReference type="OrthoDB" id="415358at2759"/>
<accession>A0A9P1D3Z5</accession>
<dbReference type="EMBL" id="CAMXCT030003264">
    <property type="protein sequence ID" value="CAL4790721.1"/>
    <property type="molecule type" value="Genomic_DNA"/>
</dbReference>
<feature type="non-terminal residue" evidence="1">
    <location>
        <position position="1"/>
    </location>
</feature>
<dbReference type="EMBL" id="CAMXCT010003264">
    <property type="protein sequence ID" value="CAI4003409.1"/>
    <property type="molecule type" value="Genomic_DNA"/>
</dbReference>
<dbReference type="Proteomes" id="UP001152797">
    <property type="component" value="Unassembled WGS sequence"/>
</dbReference>
<evidence type="ECO:0000313" key="2">
    <source>
        <dbReference type="EMBL" id="CAL4790721.1"/>
    </source>
</evidence>